<dbReference type="InterPro" id="IPR007231">
    <property type="entry name" value="Nucleoporin_int_Nup93/Nic96"/>
</dbReference>
<name>A0AAV1I4M5_9CHLO</name>
<proteinExistence type="inferred from homology"/>
<keyword evidence="4" id="KW-0813">Transport</keyword>
<dbReference type="GO" id="GO:0017056">
    <property type="term" value="F:structural constituent of nuclear pore"/>
    <property type="evidence" value="ECO:0007669"/>
    <property type="project" value="InterPro"/>
</dbReference>
<keyword evidence="3 4" id="KW-0539">Nucleus</keyword>
<keyword evidence="4" id="KW-0472">Membrane</keyword>
<evidence type="ECO:0000256" key="3">
    <source>
        <dbReference type="ARBA" id="ARBA00023242"/>
    </source>
</evidence>
<dbReference type="GO" id="GO:0005643">
    <property type="term" value="C:nuclear pore"/>
    <property type="evidence" value="ECO:0007669"/>
    <property type="project" value="UniProtKB-SubCell"/>
</dbReference>
<feature type="region of interest" description="Disordered" evidence="5">
    <location>
        <begin position="53"/>
        <end position="87"/>
    </location>
</feature>
<organism evidence="6 7">
    <name type="scientific">Coccomyxa viridis</name>
    <dbReference type="NCBI Taxonomy" id="1274662"/>
    <lineage>
        <taxon>Eukaryota</taxon>
        <taxon>Viridiplantae</taxon>
        <taxon>Chlorophyta</taxon>
        <taxon>core chlorophytes</taxon>
        <taxon>Trebouxiophyceae</taxon>
        <taxon>Trebouxiophyceae incertae sedis</taxon>
        <taxon>Coccomyxaceae</taxon>
        <taxon>Coccomyxa</taxon>
    </lineage>
</organism>
<evidence type="ECO:0000256" key="4">
    <source>
        <dbReference type="RuleBase" id="RU364035"/>
    </source>
</evidence>
<comment type="caution">
    <text evidence="6">The sequence shown here is derived from an EMBL/GenBank/DDBJ whole genome shotgun (WGS) entry which is preliminary data.</text>
</comment>
<dbReference type="InterPro" id="IPR024491">
    <property type="entry name" value="Se_SelK/SelG"/>
</dbReference>
<dbReference type="PANTHER" id="PTHR11225">
    <property type="entry name" value="NUCLEAR PORE COMPLEX PROTEIN NUP93 NUCLEOPORIN NUP93 DEAD EYE PROTEIN"/>
    <property type="match status" value="1"/>
</dbReference>
<comment type="subcellular location">
    <subcellularLocation>
        <location evidence="1">Nucleus envelope</location>
    </subcellularLocation>
    <subcellularLocation>
        <location evidence="4">Nucleus</location>
        <location evidence="4">Nuclear pore complex</location>
    </subcellularLocation>
</comment>
<sequence>MYIRQGQVVDPSASWGIHTLVNSFWSIVNGIGYFFQTIFQPDAADKYKDYGRRKKWDGGSSRPGGSGGGGPGGGGGGPGGGPRITGMSTYRGAGSSSCASCCGGGLTRALQTFELKPTYEDVMPVESSSVQEYLDQMHEYTTIAAIQEAQHDTISAFEEYMDACMMSDWAAEKRALFDSALPDTALPGPAGQLAAANITAPYSPAQLRSTMPTGAVNQAQYGPSHATGLHGRMKSYAETLQKLNEADTNKQKISAVDAFASAAAAHPDDGERSQTVSKLWELLRRMLSALPGKSSSAAARTQALIQGARAYLAKGHEDYVMRMVQSNRAQASLGGSPTRLDWIKAYLRLKEKDRGPLDFDAPGGADTTWQLIYLCLRSGFEAEAVEEAKTLKDGALQRGGSFGAVLADWARAGGALPSAAAQGMASEAERLLRAADRGAWARPAFRHKALLYVMLSGDRRVAEHLSRDAGPGVLTTIEDFMWYKLALVRPSAGDGPSTSGYFSGGSGESWAYSLGDLQAYLLQYPASHYSGAGREPLLYATVLALSLQCRALVAFLAQDATTKEYRVDAPHLAIALAHEQALDAGGEGDGGHSKGLDIASLVHRYGRSFVHSNPDVALEYYMRAAQLKGDTLEVKAQLLRELLTESNAFGYLIGSGAPGKGGGAMERFVKSPEERGALVGGIAAECERAAQLDWAVELYMYAGQPGAALALINDQLSNALQPALSSSAKDEEAEQLIRRGADAATRLGPSSGGEDEAQRSAFNTLKLIRQLLTADRRGDHGRVAQLLGQLDFIPADQFRVQRCLDAVRSQPPPVADRLDAVLAAGGRALSATRQLGALRVLAAFAGSLPQRVSQGTFQQLNRLQSALA</sequence>
<dbReference type="PANTHER" id="PTHR11225:SF4">
    <property type="entry name" value="NUCLEAR PORE COMPLEX PROTEIN NUP93"/>
    <property type="match status" value="1"/>
</dbReference>
<dbReference type="Pfam" id="PF10961">
    <property type="entry name" value="SelK_SelG"/>
    <property type="match status" value="1"/>
</dbReference>
<feature type="compositionally biased region" description="Gly residues" evidence="5">
    <location>
        <begin position="61"/>
        <end position="83"/>
    </location>
</feature>
<comment type="similarity">
    <text evidence="2 4">Belongs to the nucleoporin interacting component (NIC) family.</text>
</comment>
<keyword evidence="4" id="KW-0811">Translocation</keyword>
<keyword evidence="4" id="KW-0906">Nuclear pore complex</keyword>
<dbReference type="EMBL" id="CAUYUE010000006">
    <property type="protein sequence ID" value="CAK0780621.1"/>
    <property type="molecule type" value="Genomic_DNA"/>
</dbReference>
<dbReference type="GO" id="GO:0006606">
    <property type="term" value="P:protein import into nucleus"/>
    <property type="evidence" value="ECO:0007669"/>
    <property type="project" value="TreeGrafter"/>
</dbReference>
<dbReference type="Proteomes" id="UP001314263">
    <property type="component" value="Unassembled WGS sequence"/>
</dbReference>
<reference evidence="6 7" key="1">
    <citation type="submission" date="2023-10" db="EMBL/GenBank/DDBJ databases">
        <authorList>
            <person name="Maclean D."/>
            <person name="Macfadyen A."/>
        </authorList>
    </citation>
    <scope>NUCLEOTIDE SEQUENCE [LARGE SCALE GENOMIC DNA]</scope>
</reference>
<keyword evidence="4" id="KW-0509">mRNA transport</keyword>
<gene>
    <name evidence="6" type="ORF">CVIRNUC_005115</name>
</gene>
<evidence type="ECO:0000313" key="6">
    <source>
        <dbReference type="EMBL" id="CAK0780621.1"/>
    </source>
</evidence>
<protein>
    <recommendedName>
        <fullName evidence="4">Nuclear pore protein</fullName>
    </recommendedName>
</protein>
<evidence type="ECO:0000256" key="2">
    <source>
        <dbReference type="ARBA" id="ARBA00010186"/>
    </source>
</evidence>
<dbReference type="Pfam" id="PF04097">
    <property type="entry name" value="Nic96"/>
    <property type="match status" value="1"/>
</dbReference>
<dbReference type="GO" id="GO:0016973">
    <property type="term" value="P:poly(A)+ mRNA export from nucleus"/>
    <property type="evidence" value="ECO:0007669"/>
    <property type="project" value="TreeGrafter"/>
</dbReference>
<keyword evidence="4" id="KW-0653">Protein transport</keyword>
<evidence type="ECO:0000256" key="5">
    <source>
        <dbReference type="SAM" id="MobiDB-lite"/>
    </source>
</evidence>
<accession>A0AAV1I4M5</accession>
<evidence type="ECO:0000313" key="7">
    <source>
        <dbReference type="Proteomes" id="UP001314263"/>
    </source>
</evidence>
<keyword evidence="7" id="KW-1185">Reference proteome</keyword>
<evidence type="ECO:0000256" key="1">
    <source>
        <dbReference type="ARBA" id="ARBA00004259"/>
    </source>
</evidence>
<dbReference type="AlphaFoldDB" id="A0AAV1I4M5"/>